<evidence type="ECO:0008006" key="12">
    <source>
        <dbReference type="Google" id="ProtNLM"/>
    </source>
</evidence>
<evidence type="ECO:0000256" key="5">
    <source>
        <dbReference type="ARBA" id="ARBA00022927"/>
    </source>
</evidence>
<dbReference type="Pfam" id="PF00584">
    <property type="entry name" value="SecE"/>
    <property type="match status" value="1"/>
</dbReference>
<organism evidence="10 11">
    <name type="scientific">Porphyra umbilicalis</name>
    <name type="common">Purple laver</name>
    <name type="synonym">Red alga</name>
    <dbReference type="NCBI Taxonomy" id="2786"/>
    <lineage>
        <taxon>Eukaryota</taxon>
        <taxon>Rhodophyta</taxon>
        <taxon>Bangiophyceae</taxon>
        <taxon>Bangiales</taxon>
        <taxon>Bangiaceae</taxon>
        <taxon>Porphyra</taxon>
    </lineage>
</organism>
<accession>A0A1X6P5W9</accession>
<dbReference type="GO" id="GO:0006886">
    <property type="term" value="P:intracellular protein transport"/>
    <property type="evidence" value="ECO:0007669"/>
    <property type="project" value="InterPro"/>
</dbReference>
<evidence type="ECO:0000313" key="10">
    <source>
        <dbReference type="EMBL" id="OSX76140.1"/>
    </source>
</evidence>
<dbReference type="Proteomes" id="UP000218209">
    <property type="component" value="Unassembled WGS sequence"/>
</dbReference>
<proteinExistence type="inferred from homology"/>
<dbReference type="InterPro" id="IPR038379">
    <property type="entry name" value="SecE_sf"/>
</dbReference>
<dbReference type="EMBL" id="KV918878">
    <property type="protein sequence ID" value="OSX76140.1"/>
    <property type="molecule type" value="Genomic_DNA"/>
</dbReference>
<comment type="subcellular location">
    <subcellularLocation>
        <location evidence="1">Membrane</location>
    </subcellularLocation>
</comment>
<evidence type="ECO:0000256" key="1">
    <source>
        <dbReference type="ARBA" id="ARBA00004370"/>
    </source>
</evidence>
<sequence length="92" mass="9517">MDQMASDAAKRLAADAPAADADEAVADGPVQKATGFLSAVRGEFDVVDWPATQRVGQILGIVVASIVLSSGGIYLVDKVFMKLSAALFGSEF</sequence>
<dbReference type="AlphaFoldDB" id="A0A1X6P5W9"/>
<comment type="similarity">
    <text evidence="2">Belongs to the SecE/SEC61-gamma family.</text>
</comment>
<evidence type="ECO:0000256" key="7">
    <source>
        <dbReference type="ARBA" id="ARBA00023010"/>
    </source>
</evidence>
<evidence type="ECO:0000256" key="2">
    <source>
        <dbReference type="ARBA" id="ARBA00008274"/>
    </source>
</evidence>
<evidence type="ECO:0000256" key="6">
    <source>
        <dbReference type="ARBA" id="ARBA00022989"/>
    </source>
</evidence>
<dbReference type="InterPro" id="IPR001901">
    <property type="entry name" value="Translocase_SecE/Sec61-g"/>
</dbReference>
<dbReference type="GO" id="GO:0016020">
    <property type="term" value="C:membrane"/>
    <property type="evidence" value="ECO:0007669"/>
    <property type="project" value="UniProtKB-SubCell"/>
</dbReference>
<evidence type="ECO:0000256" key="8">
    <source>
        <dbReference type="ARBA" id="ARBA00023136"/>
    </source>
</evidence>
<evidence type="ECO:0000313" key="11">
    <source>
        <dbReference type="Proteomes" id="UP000218209"/>
    </source>
</evidence>
<dbReference type="GO" id="GO:0006605">
    <property type="term" value="P:protein targeting"/>
    <property type="evidence" value="ECO:0007669"/>
    <property type="project" value="InterPro"/>
</dbReference>
<reference evidence="10 11" key="1">
    <citation type="submission" date="2017-03" db="EMBL/GenBank/DDBJ databases">
        <title>WGS assembly of Porphyra umbilicalis.</title>
        <authorList>
            <person name="Brawley S.H."/>
            <person name="Blouin N.A."/>
            <person name="Ficko-Blean E."/>
            <person name="Wheeler G.L."/>
            <person name="Lohr M."/>
            <person name="Goodson H.V."/>
            <person name="Jenkins J.W."/>
            <person name="Blaby-Haas C.E."/>
            <person name="Helliwell K.E."/>
            <person name="Chan C."/>
            <person name="Marriage T."/>
            <person name="Bhattacharya D."/>
            <person name="Klein A.S."/>
            <person name="Badis Y."/>
            <person name="Brodie J."/>
            <person name="Cao Y."/>
            <person name="Collen J."/>
            <person name="Dittami S.M."/>
            <person name="Gachon C.M."/>
            <person name="Green B.R."/>
            <person name="Karpowicz S."/>
            <person name="Kim J.W."/>
            <person name="Kudahl U."/>
            <person name="Lin S."/>
            <person name="Michel G."/>
            <person name="Mittag M."/>
            <person name="Olson B.J."/>
            <person name="Pangilinan J."/>
            <person name="Peng Y."/>
            <person name="Qiu H."/>
            <person name="Shu S."/>
            <person name="Singer J.T."/>
            <person name="Smith A.G."/>
            <person name="Sprecher B.N."/>
            <person name="Wagner V."/>
            <person name="Wang W."/>
            <person name="Wang Z.-Y."/>
            <person name="Yan J."/>
            <person name="Yarish C."/>
            <person name="Zoeuner-Riek S."/>
            <person name="Zhuang Y."/>
            <person name="Zou Y."/>
            <person name="Lindquist E.A."/>
            <person name="Grimwood J."/>
            <person name="Barry K."/>
            <person name="Rokhsar D.S."/>
            <person name="Schmutz J."/>
            <person name="Stiller J.W."/>
            <person name="Grossman A.R."/>
            <person name="Prochnik S.E."/>
        </authorList>
    </citation>
    <scope>NUCLEOTIDE SEQUENCE [LARGE SCALE GENOMIC DNA]</scope>
    <source>
        <strain evidence="10">4086291</strain>
    </source>
</reference>
<evidence type="ECO:0000256" key="9">
    <source>
        <dbReference type="SAM" id="Phobius"/>
    </source>
</evidence>
<keyword evidence="11" id="KW-1185">Reference proteome</keyword>
<keyword evidence="4 9" id="KW-0812">Transmembrane</keyword>
<keyword evidence="3" id="KW-0813">Transport</keyword>
<evidence type="ECO:0000256" key="4">
    <source>
        <dbReference type="ARBA" id="ARBA00022692"/>
    </source>
</evidence>
<keyword evidence="6 9" id="KW-1133">Transmembrane helix</keyword>
<feature type="transmembrane region" description="Helical" evidence="9">
    <location>
        <begin position="55"/>
        <end position="76"/>
    </location>
</feature>
<protein>
    <recommendedName>
        <fullName evidence="12">Preprotein translocase subunit SecE</fullName>
    </recommendedName>
</protein>
<keyword evidence="5" id="KW-0653">Protein transport</keyword>
<evidence type="ECO:0000256" key="3">
    <source>
        <dbReference type="ARBA" id="ARBA00022448"/>
    </source>
</evidence>
<gene>
    <name evidence="10" type="ORF">BU14_0205s0015</name>
</gene>
<keyword evidence="8 9" id="KW-0472">Membrane</keyword>
<name>A0A1X6P5W9_PORUM</name>
<keyword evidence="7" id="KW-0811">Translocation</keyword>
<dbReference type="Gene3D" id="1.20.5.1030">
    <property type="entry name" value="Preprotein translocase secy subunit"/>
    <property type="match status" value="1"/>
</dbReference>